<gene>
    <name evidence="1" type="ordered locus">CT1120</name>
</gene>
<evidence type="ECO:0000313" key="1">
    <source>
        <dbReference type="EMBL" id="AAM72353.1"/>
    </source>
</evidence>
<sequence length="36" mass="3999">MNPAKSDRRFAIGTRGIVSRINDLADQPDAKETLKI</sequence>
<dbReference type="Proteomes" id="UP000001007">
    <property type="component" value="Chromosome"/>
</dbReference>
<protein>
    <submittedName>
        <fullName evidence="1">Uncharacterized protein</fullName>
    </submittedName>
</protein>
<keyword evidence="2" id="KW-1185">Reference proteome</keyword>
<name>Q8KDD4_CHLTE</name>
<evidence type="ECO:0000313" key="2">
    <source>
        <dbReference type="Proteomes" id="UP000001007"/>
    </source>
</evidence>
<dbReference type="AlphaFoldDB" id="Q8KDD4"/>
<dbReference type="EnsemblBacteria" id="AAM72353">
    <property type="protein sequence ID" value="AAM72353"/>
    <property type="gene ID" value="CT1120"/>
</dbReference>
<dbReference type="KEGG" id="cte:CT1120"/>
<reference evidence="1 2" key="1">
    <citation type="journal article" date="2002" name="Proc. Natl. Acad. Sci. U.S.A.">
        <title>The complete genome sequence of Chlorobium tepidum TLS, a photosynthetic, anaerobic, green-sulfur bacterium.</title>
        <authorList>
            <person name="Eisen J.A."/>
            <person name="Nelson K.E."/>
            <person name="Paulsen I.T."/>
            <person name="Heidelberg J.F."/>
            <person name="Wu M."/>
            <person name="Dodson R.J."/>
            <person name="Deboy R."/>
            <person name="Gwinn M.L."/>
            <person name="Nelson W.C."/>
            <person name="Haft D.H."/>
            <person name="Hickey E.K."/>
            <person name="Peterson J.D."/>
            <person name="Durkin A.S."/>
            <person name="Kolonay J.L."/>
            <person name="Yang F."/>
            <person name="Holt I."/>
            <person name="Umayam L.A."/>
            <person name="Mason T."/>
            <person name="Brenner M."/>
            <person name="Shea T.P."/>
            <person name="Parksey D."/>
            <person name="Nierman W.C."/>
            <person name="Feldblyum T.V."/>
            <person name="Hansen C.L."/>
            <person name="Craven M.B."/>
            <person name="Radune D."/>
            <person name="Vamathevan J."/>
            <person name="Khouri H."/>
            <person name="White O."/>
            <person name="Gruber T.M."/>
            <person name="Ketchum K.A."/>
            <person name="Venter J.C."/>
            <person name="Tettelin H."/>
            <person name="Bryant D.A."/>
            <person name="Fraser C.M."/>
        </authorList>
    </citation>
    <scope>NUCLEOTIDE SEQUENCE [LARGE SCALE GENOMIC DNA]</scope>
    <source>
        <strain evidence="2">ATCC 49652 / DSM 12025 / NBRC 103806 / TLS</strain>
    </source>
</reference>
<organism evidence="1 2">
    <name type="scientific">Chlorobaculum tepidum (strain ATCC 49652 / DSM 12025 / NBRC 103806 / TLS)</name>
    <name type="common">Chlorobium tepidum</name>
    <dbReference type="NCBI Taxonomy" id="194439"/>
    <lineage>
        <taxon>Bacteria</taxon>
        <taxon>Pseudomonadati</taxon>
        <taxon>Chlorobiota</taxon>
        <taxon>Chlorobiia</taxon>
        <taxon>Chlorobiales</taxon>
        <taxon>Chlorobiaceae</taxon>
        <taxon>Chlorobaculum</taxon>
    </lineage>
</organism>
<proteinExistence type="predicted"/>
<accession>Q8KDD4</accession>
<dbReference type="EMBL" id="AE006470">
    <property type="protein sequence ID" value="AAM72353.1"/>
    <property type="molecule type" value="Genomic_DNA"/>
</dbReference>
<dbReference type="HOGENOM" id="CLU_3355300_0_0_10"/>